<dbReference type="GO" id="GO:0046872">
    <property type="term" value="F:metal ion binding"/>
    <property type="evidence" value="ECO:0007669"/>
    <property type="project" value="InterPro"/>
</dbReference>
<gene>
    <name evidence="2" type="ORF">DGD08_12455</name>
</gene>
<dbReference type="OMA" id="CQFVHRM"/>
<comment type="caution">
    <text evidence="2">The sequence shown here is derived from an EMBL/GenBank/DDBJ whole genome shotgun (WGS) entry which is preliminary data.</text>
</comment>
<evidence type="ECO:0000259" key="1">
    <source>
        <dbReference type="Pfam" id="PF19335"/>
    </source>
</evidence>
<name>A0A3D4VCE7_9BACT</name>
<dbReference type="Proteomes" id="UP000264071">
    <property type="component" value="Unassembled WGS sequence"/>
</dbReference>
<proteinExistence type="predicted"/>
<protein>
    <recommendedName>
        <fullName evidence="1">Heavy metal binding domain-containing protein</fullName>
    </recommendedName>
</protein>
<organism evidence="2 3">
    <name type="scientific">Gemmatimonas aurantiaca</name>
    <dbReference type="NCBI Taxonomy" id="173480"/>
    <lineage>
        <taxon>Bacteria</taxon>
        <taxon>Pseudomonadati</taxon>
        <taxon>Gemmatimonadota</taxon>
        <taxon>Gemmatimonadia</taxon>
        <taxon>Gemmatimonadales</taxon>
        <taxon>Gemmatimonadaceae</taxon>
        <taxon>Gemmatimonas</taxon>
    </lineage>
</organism>
<dbReference type="InterPro" id="IPR029058">
    <property type="entry name" value="AB_hydrolase_fold"/>
</dbReference>
<dbReference type="InterPro" id="IPR045800">
    <property type="entry name" value="HMBD"/>
</dbReference>
<dbReference type="EMBL" id="DPIY01000010">
    <property type="protein sequence ID" value="HCT58007.1"/>
    <property type="molecule type" value="Genomic_DNA"/>
</dbReference>
<accession>A0A3D4VCE7</accession>
<evidence type="ECO:0000313" key="3">
    <source>
        <dbReference type="Proteomes" id="UP000264071"/>
    </source>
</evidence>
<sequence length="371" mass="40028">MSTRREFMRHGITLAGASVTGDAVWSRGLNHGATYACAPCGCAMDGKVFDAPGKCPACGMVLIERQTAPLPFEPKTLAQGRGAFLTAGGAGHESHRITVAYYVPSRFTPQSPVLLILPGSARDAADYREPWIARAESANVLVAALGYPEASYDFSAYQMGGVIGNLIMRNMPPSVNGESPTVINLRDEDISFTVNPHRESWLFPDFDRIFGLLVKVTGSAATQYDMFGHSAGAQILHRLALFHATSKARRLLAANAGLYTLPSLDEPQLSGLAGTGITSRELTTALSAQLHVLLGELDNDGERGGIHLHTPKLDQHGISRLERGRHFFAAGQQQARRLNVPLHWHLHEIPGVGHDHERMGAAAAQILYGMP</sequence>
<dbReference type="Pfam" id="PF19335">
    <property type="entry name" value="HMBD"/>
    <property type="match status" value="1"/>
</dbReference>
<dbReference type="Gene3D" id="3.40.50.1820">
    <property type="entry name" value="alpha/beta hydrolase"/>
    <property type="match status" value="1"/>
</dbReference>
<dbReference type="AlphaFoldDB" id="A0A3D4VCE7"/>
<evidence type="ECO:0000313" key="2">
    <source>
        <dbReference type="EMBL" id="HCT58007.1"/>
    </source>
</evidence>
<feature type="domain" description="Heavy metal binding" evidence="1">
    <location>
        <begin position="42"/>
        <end position="64"/>
    </location>
</feature>
<reference evidence="2 3" key="1">
    <citation type="journal article" date="2018" name="Nat. Biotechnol.">
        <title>A standardized bacterial taxonomy based on genome phylogeny substantially revises the tree of life.</title>
        <authorList>
            <person name="Parks D.H."/>
            <person name="Chuvochina M."/>
            <person name="Waite D.W."/>
            <person name="Rinke C."/>
            <person name="Skarshewski A."/>
            <person name="Chaumeil P.A."/>
            <person name="Hugenholtz P."/>
        </authorList>
    </citation>
    <scope>NUCLEOTIDE SEQUENCE [LARGE SCALE GENOMIC DNA]</scope>
    <source>
        <strain evidence="2">UBA8844</strain>
    </source>
</reference>
<dbReference type="SUPFAM" id="SSF53474">
    <property type="entry name" value="alpha/beta-Hydrolases"/>
    <property type="match status" value="1"/>
</dbReference>